<comment type="subcellular location">
    <subcellularLocation>
        <location evidence="1">Nucleus</location>
        <location evidence="1">Nucleolus</location>
    </subcellularLocation>
</comment>
<evidence type="ECO:0000256" key="6">
    <source>
        <dbReference type="ARBA" id="ARBA00022833"/>
    </source>
</evidence>
<dbReference type="GO" id="GO:0042790">
    <property type="term" value="P:nucleolar large rRNA transcription by RNA polymerase I"/>
    <property type="evidence" value="ECO:0007669"/>
    <property type="project" value="TreeGrafter"/>
</dbReference>
<accession>A0A0N0PE90</accession>
<dbReference type="PANTHER" id="PTHR31576">
    <property type="entry name" value="TATA BOX-BINDING PROTEIN-ASSOCIATED FACTOR RNA POLYMERASE I SUBUNIT B"/>
    <property type="match status" value="1"/>
</dbReference>
<name>A0A0N0PE90_PAPMA</name>
<gene>
    <name evidence="13" type="ORF">RR48_01979</name>
</gene>
<protein>
    <recommendedName>
        <fullName evidence="3">TATA box-binding protein-associated factor RNA polymerase I subunit B</fullName>
    </recommendedName>
    <alternativeName>
        <fullName evidence="11">TATA box-binding protein-associated factor 1B</fullName>
    </alternativeName>
</protein>
<evidence type="ECO:0000313" key="14">
    <source>
        <dbReference type="Proteomes" id="UP000053240"/>
    </source>
</evidence>
<evidence type="ECO:0000256" key="4">
    <source>
        <dbReference type="ARBA" id="ARBA00022723"/>
    </source>
</evidence>
<evidence type="ECO:0000256" key="11">
    <source>
        <dbReference type="ARBA" id="ARBA00032500"/>
    </source>
</evidence>
<evidence type="ECO:0000256" key="8">
    <source>
        <dbReference type="ARBA" id="ARBA00023125"/>
    </source>
</evidence>
<evidence type="ECO:0000256" key="7">
    <source>
        <dbReference type="ARBA" id="ARBA00023015"/>
    </source>
</evidence>
<keyword evidence="5" id="KW-0863">Zinc-finger</keyword>
<feature type="domain" description="RRN7-type" evidence="12">
    <location>
        <begin position="4"/>
        <end position="29"/>
    </location>
</feature>
<keyword evidence="8" id="KW-0238">DNA-binding</keyword>
<dbReference type="STRING" id="76193.A0A0N0PE90"/>
<evidence type="ECO:0000256" key="9">
    <source>
        <dbReference type="ARBA" id="ARBA00023163"/>
    </source>
</evidence>
<dbReference type="GO" id="GO:0005668">
    <property type="term" value="C:RNA polymerase transcription factor SL1 complex"/>
    <property type="evidence" value="ECO:0007669"/>
    <property type="project" value="TreeGrafter"/>
</dbReference>
<evidence type="ECO:0000256" key="5">
    <source>
        <dbReference type="ARBA" id="ARBA00022771"/>
    </source>
</evidence>
<dbReference type="Pfam" id="PF11781">
    <property type="entry name" value="Zn_ribbon_RRN7"/>
    <property type="match status" value="1"/>
</dbReference>
<evidence type="ECO:0000256" key="2">
    <source>
        <dbReference type="ARBA" id="ARBA00006899"/>
    </source>
</evidence>
<evidence type="ECO:0000256" key="10">
    <source>
        <dbReference type="ARBA" id="ARBA00023242"/>
    </source>
</evidence>
<dbReference type="InterPro" id="IPR021752">
    <property type="entry name" value="TF_Rrn7_Zf"/>
</dbReference>
<keyword evidence="10" id="KW-0539">Nucleus</keyword>
<keyword evidence="9" id="KW-0804">Transcription</keyword>
<dbReference type="InParanoid" id="A0A0N0PE90"/>
<dbReference type="GO" id="GO:0070860">
    <property type="term" value="C:RNA polymerase I core factor complex"/>
    <property type="evidence" value="ECO:0007669"/>
    <property type="project" value="InterPro"/>
</dbReference>
<keyword evidence="4" id="KW-0479">Metal-binding</keyword>
<evidence type="ECO:0000256" key="3">
    <source>
        <dbReference type="ARBA" id="ARBA00018994"/>
    </source>
</evidence>
<dbReference type="Proteomes" id="UP000053240">
    <property type="component" value="Unassembled WGS sequence"/>
</dbReference>
<evidence type="ECO:0000256" key="1">
    <source>
        <dbReference type="ARBA" id="ARBA00004604"/>
    </source>
</evidence>
<keyword evidence="14" id="KW-1185">Reference proteome</keyword>
<evidence type="ECO:0000259" key="12">
    <source>
        <dbReference type="Pfam" id="PF11781"/>
    </source>
</evidence>
<keyword evidence="7" id="KW-0805">Transcription regulation</keyword>
<dbReference type="GO" id="GO:0001164">
    <property type="term" value="F:RNA polymerase I core promoter sequence-specific DNA binding"/>
    <property type="evidence" value="ECO:0007669"/>
    <property type="project" value="InterPro"/>
</dbReference>
<comment type="similarity">
    <text evidence="2">Belongs to the RRN7/TAF1B family.</text>
</comment>
<reference evidence="13 14" key="1">
    <citation type="journal article" date="2015" name="Nat. Commun.">
        <title>Outbred genome sequencing and CRISPR/Cas9 gene editing in butterflies.</title>
        <authorList>
            <person name="Li X."/>
            <person name="Fan D."/>
            <person name="Zhang W."/>
            <person name="Liu G."/>
            <person name="Zhang L."/>
            <person name="Zhao L."/>
            <person name="Fang X."/>
            <person name="Chen L."/>
            <person name="Dong Y."/>
            <person name="Chen Y."/>
            <person name="Ding Y."/>
            <person name="Zhao R."/>
            <person name="Feng M."/>
            <person name="Zhu Y."/>
            <person name="Feng Y."/>
            <person name="Jiang X."/>
            <person name="Zhu D."/>
            <person name="Xiang H."/>
            <person name="Feng X."/>
            <person name="Li S."/>
            <person name="Wang J."/>
            <person name="Zhang G."/>
            <person name="Kronforst M.R."/>
            <person name="Wang W."/>
        </authorList>
    </citation>
    <scope>NUCLEOTIDE SEQUENCE [LARGE SCALE GENOMIC DNA]</scope>
    <source>
        <strain evidence="13">Ya'a_city_454_Pm</strain>
        <tissue evidence="13">Whole body</tissue>
    </source>
</reference>
<proteinExistence type="inferred from homology"/>
<dbReference type="EMBL" id="KQ459910">
    <property type="protein sequence ID" value="KPJ19345.1"/>
    <property type="molecule type" value="Genomic_DNA"/>
</dbReference>
<sequence length="126" mass="14713">MNDIPCNVCGSTDLNLVDGFYYCVECGTQDVNVRETIVGESFFADGTKLLANVKKFSVMIKEGIQMSAEWYKWHAYNFILYGLTEELIQLGAKQSVKTKVLWIWTRYMKKFQEKEDEEEEEKENLE</sequence>
<organism evidence="13 14">
    <name type="scientific">Papilio machaon</name>
    <name type="common">Old World swallowtail butterfly</name>
    <dbReference type="NCBI Taxonomy" id="76193"/>
    <lineage>
        <taxon>Eukaryota</taxon>
        <taxon>Metazoa</taxon>
        <taxon>Ecdysozoa</taxon>
        <taxon>Arthropoda</taxon>
        <taxon>Hexapoda</taxon>
        <taxon>Insecta</taxon>
        <taxon>Pterygota</taxon>
        <taxon>Neoptera</taxon>
        <taxon>Endopterygota</taxon>
        <taxon>Lepidoptera</taxon>
        <taxon>Glossata</taxon>
        <taxon>Ditrysia</taxon>
        <taxon>Papilionoidea</taxon>
        <taxon>Papilionidae</taxon>
        <taxon>Papilioninae</taxon>
        <taxon>Papilio</taxon>
    </lineage>
</organism>
<dbReference type="InterPro" id="IPR033599">
    <property type="entry name" value="TAF1B/Rrn7"/>
</dbReference>
<keyword evidence="6" id="KW-0862">Zinc</keyword>
<dbReference type="SUPFAM" id="SSF57783">
    <property type="entry name" value="Zinc beta-ribbon"/>
    <property type="match status" value="1"/>
</dbReference>
<dbReference type="PANTHER" id="PTHR31576:SF2">
    <property type="entry name" value="TATA BOX-BINDING PROTEIN-ASSOCIATED FACTOR RNA POLYMERASE I SUBUNIT B"/>
    <property type="match status" value="1"/>
</dbReference>
<dbReference type="AlphaFoldDB" id="A0A0N0PE90"/>
<evidence type="ECO:0000313" key="13">
    <source>
        <dbReference type="EMBL" id="KPJ19345.1"/>
    </source>
</evidence>
<dbReference type="GO" id="GO:0008270">
    <property type="term" value="F:zinc ion binding"/>
    <property type="evidence" value="ECO:0007669"/>
    <property type="project" value="UniProtKB-KW"/>
</dbReference>